<sequence length="102" mass="11436">MVRIGLFCASGMSTSILVNKIKAIAEKKNIEIDINAFPESEMVKVLDQIDVALLGPQVRFFLDKAKQICEPKNIKVSVINMKDYGMMDGEKILDTALELFEK</sequence>
<feature type="modified residue" description="Phosphocysteine; by EIIA" evidence="7">
    <location>
        <position position="8"/>
    </location>
</feature>
<evidence type="ECO:0000256" key="5">
    <source>
        <dbReference type="ARBA" id="ARBA00022683"/>
    </source>
</evidence>
<dbReference type="SUPFAM" id="SSF52794">
    <property type="entry name" value="PTS system IIB component-like"/>
    <property type="match status" value="1"/>
</dbReference>
<keyword evidence="6" id="KW-0418">Kinase</keyword>
<protein>
    <submittedName>
        <fullName evidence="9">PTS sugar transporter subunit IIB</fullName>
    </submittedName>
</protein>
<evidence type="ECO:0000256" key="4">
    <source>
        <dbReference type="ARBA" id="ARBA00022679"/>
    </source>
</evidence>
<proteinExistence type="predicted"/>
<evidence type="ECO:0000313" key="10">
    <source>
        <dbReference type="Proteomes" id="UP000824633"/>
    </source>
</evidence>
<dbReference type="InterPro" id="IPR003501">
    <property type="entry name" value="PTS_EIIB_2/3"/>
</dbReference>
<dbReference type="Proteomes" id="UP000824633">
    <property type="component" value="Chromosome"/>
</dbReference>
<keyword evidence="1" id="KW-0813">Transport</keyword>
<dbReference type="PANTHER" id="PTHR34581:SF2">
    <property type="entry name" value="PTS SYSTEM N,N'-DIACETYLCHITOBIOSE-SPECIFIC EIIB COMPONENT"/>
    <property type="match status" value="1"/>
</dbReference>
<evidence type="ECO:0000259" key="8">
    <source>
        <dbReference type="PROSITE" id="PS51100"/>
    </source>
</evidence>
<accession>A0ABN6IVZ4</accession>
<dbReference type="InterPro" id="IPR013012">
    <property type="entry name" value="PTS_EIIB_3"/>
</dbReference>
<keyword evidence="2" id="KW-0597">Phosphoprotein</keyword>
<dbReference type="CDD" id="cd05564">
    <property type="entry name" value="PTS_IIB_chitobiose_lichenan"/>
    <property type="match status" value="1"/>
</dbReference>
<dbReference type="InterPro" id="IPR051819">
    <property type="entry name" value="PTS_sugar-specific_EIIB"/>
</dbReference>
<reference evidence="10" key="1">
    <citation type="submission" date="2021-07" db="EMBL/GenBank/DDBJ databases">
        <title>Complete genome sequencing of a Clostridium isolate.</title>
        <authorList>
            <person name="Ueki A."/>
            <person name="Tonouchi A."/>
        </authorList>
    </citation>
    <scope>NUCLEOTIDE SEQUENCE [LARGE SCALE GENOMIC DNA]</scope>
    <source>
        <strain evidence="10">C5S11</strain>
    </source>
</reference>
<dbReference type="PANTHER" id="PTHR34581">
    <property type="entry name" value="PTS SYSTEM N,N'-DIACETYLCHITOBIOSE-SPECIFIC EIIB COMPONENT"/>
    <property type="match status" value="1"/>
</dbReference>
<evidence type="ECO:0000256" key="3">
    <source>
        <dbReference type="ARBA" id="ARBA00022597"/>
    </source>
</evidence>
<dbReference type="InterPro" id="IPR036095">
    <property type="entry name" value="PTS_EIIB-like_sf"/>
</dbReference>
<dbReference type="RefSeq" id="WP_224037728.1">
    <property type="nucleotide sequence ID" value="NZ_AP024849.1"/>
</dbReference>
<evidence type="ECO:0000256" key="6">
    <source>
        <dbReference type="ARBA" id="ARBA00022777"/>
    </source>
</evidence>
<evidence type="ECO:0000256" key="1">
    <source>
        <dbReference type="ARBA" id="ARBA00022448"/>
    </source>
</evidence>
<gene>
    <name evidence="9" type="primary">licB_1</name>
    <name evidence="9" type="ORF">psyc5s11_22860</name>
</gene>
<dbReference type="Pfam" id="PF02302">
    <property type="entry name" value="PTS_IIB"/>
    <property type="match status" value="1"/>
</dbReference>
<keyword evidence="4" id="KW-0808">Transferase</keyword>
<dbReference type="PROSITE" id="PS51100">
    <property type="entry name" value="PTS_EIIB_TYPE_3"/>
    <property type="match status" value="1"/>
</dbReference>
<feature type="domain" description="PTS EIIB type-3" evidence="8">
    <location>
        <begin position="1"/>
        <end position="102"/>
    </location>
</feature>
<keyword evidence="5" id="KW-0598">Phosphotransferase system</keyword>
<evidence type="ECO:0000256" key="7">
    <source>
        <dbReference type="PROSITE-ProRule" id="PRU00423"/>
    </source>
</evidence>
<dbReference type="EMBL" id="AP024849">
    <property type="protein sequence ID" value="BCZ46219.1"/>
    <property type="molecule type" value="Genomic_DNA"/>
</dbReference>
<evidence type="ECO:0000256" key="2">
    <source>
        <dbReference type="ARBA" id="ARBA00022553"/>
    </source>
</evidence>
<keyword evidence="3 9" id="KW-0762">Sugar transport</keyword>
<organism evidence="9 10">
    <name type="scientific">Clostridium gelidum</name>
    <dbReference type="NCBI Taxonomy" id="704125"/>
    <lineage>
        <taxon>Bacteria</taxon>
        <taxon>Bacillati</taxon>
        <taxon>Bacillota</taxon>
        <taxon>Clostridia</taxon>
        <taxon>Eubacteriales</taxon>
        <taxon>Clostridiaceae</taxon>
        <taxon>Clostridium</taxon>
    </lineage>
</organism>
<name>A0ABN6IVZ4_9CLOT</name>
<dbReference type="Gene3D" id="3.40.50.2300">
    <property type="match status" value="1"/>
</dbReference>
<evidence type="ECO:0000313" key="9">
    <source>
        <dbReference type="EMBL" id="BCZ46219.1"/>
    </source>
</evidence>
<keyword evidence="10" id="KW-1185">Reference proteome</keyword>